<dbReference type="Gene3D" id="1.10.10.10">
    <property type="entry name" value="Winged helix-like DNA-binding domain superfamily/Winged helix DNA-binding domain"/>
    <property type="match status" value="1"/>
</dbReference>
<dbReference type="Proteomes" id="UP000195455">
    <property type="component" value="Unassembled WGS sequence"/>
</dbReference>
<dbReference type="InterPro" id="IPR005650">
    <property type="entry name" value="BlaI_family"/>
</dbReference>
<evidence type="ECO:0000313" key="6">
    <source>
        <dbReference type="Proteomes" id="UP000195455"/>
    </source>
</evidence>
<organism evidence="5 6">
    <name type="scientific">Anaerotignum lactatifermentans</name>
    <dbReference type="NCBI Taxonomy" id="160404"/>
    <lineage>
        <taxon>Bacteria</taxon>
        <taxon>Bacillati</taxon>
        <taxon>Bacillota</taxon>
        <taxon>Clostridia</taxon>
        <taxon>Lachnospirales</taxon>
        <taxon>Anaerotignaceae</taxon>
        <taxon>Anaerotignum</taxon>
    </lineage>
</organism>
<dbReference type="Pfam" id="PF03965">
    <property type="entry name" value="Penicillinase_R"/>
    <property type="match status" value="1"/>
</dbReference>
<name>A0A1Y3TWE6_9FIRM</name>
<evidence type="ECO:0000256" key="1">
    <source>
        <dbReference type="ARBA" id="ARBA00011046"/>
    </source>
</evidence>
<evidence type="ECO:0000256" key="4">
    <source>
        <dbReference type="ARBA" id="ARBA00023163"/>
    </source>
</evidence>
<gene>
    <name evidence="5" type="ORF">B5G26_13540</name>
</gene>
<accession>A0A1Y3TWE6</accession>
<evidence type="ECO:0000256" key="2">
    <source>
        <dbReference type="ARBA" id="ARBA00023015"/>
    </source>
</evidence>
<sequence>MLASDSELKVLTYLWKCGSCKASHISKVFEEEIGWAPNTTYTIIRRAIKKGLITRSDPGFICTPNVKQEDLQASSINELRKNLFDNSPFQLVKSLISNNDFSDEEINELYSLIDKEKRSKLNCSNLCGQYKKRSYEDNI</sequence>
<comment type="caution">
    <text evidence="5">The sequence shown here is derived from an EMBL/GenBank/DDBJ whole genome shotgun (WGS) entry which is preliminary data.</text>
</comment>
<keyword evidence="3" id="KW-0238">DNA-binding</keyword>
<comment type="similarity">
    <text evidence="1">Belongs to the BlaI transcriptional regulatory family.</text>
</comment>
<dbReference type="InterPro" id="IPR036390">
    <property type="entry name" value="WH_DNA-bd_sf"/>
</dbReference>
<reference evidence="6" key="1">
    <citation type="submission" date="2017-04" db="EMBL/GenBank/DDBJ databases">
        <title>Function of individual gut microbiota members based on whole genome sequencing of pure cultures obtained from chicken caecum.</title>
        <authorList>
            <person name="Medvecky M."/>
            <person name="Cejkova D."/>
            <person name="Polansky O."/>
            <person name="Karasova D."/>
            <person name="Kubasova T."/>
            <person name="Cizek A."/>
            <person name="Rychlik I."/>
        </authorList>
    </citation>
    <scope>NUCLEOTIDE SEQUENCE [LARGE SCALE GENOMIC DNA]</scope>
    <source>
        <strain evidence="6">An75</strain>
    </source>
</reference>
<protein>
    <recommendedName>
        <fullName evidence="7">BlaI family transcriptional regulator</fullName>
    </recommendedName>
</protein>
<dbReference type="SUPFAM" id="SSF46785">
    <property type="entry name" value="Winged helix' DNA-binding domain"/>
    <property type="match status" value="1"/>
</dbReference>
<dbReference type="PIRSF" id="PIRSF019455">
    <property type="entry name" value="CopR_AtkY"/>
    <property type="match status" value="1"/>
</dbReference>
<dbReference type="EMBL" id="NFHM01000027">
    <property type="protein sequence ID" value="OUN40886.1"/>
    <property type="molecule type" value="Genomic_DNA"/>
</dbReference>
<proteinExistence type="inferred from homology"/>
<dbReference type="Gene3D" id="1.10.4040.10">
    <property type="entry name" value="Penicillinase repressor domain"/>
    <property type="match status" value="1"/>
</dbReference>
<evidence type="ECO:0000256" key="3">
    <source>
        <dbReference type="ARBA" id="ARBA00023125"/>
    </source>
</evidence>
<dbReference type="GO" id="GO:0003677">
    <property type="term" value="F:DNA binding"/>
    <property type="evidence" value="ECO:0007669"/>
    <property type="project" value="UniProtKB-KW"/>
</dbReference>
<dbReference type="AlphaFoldDB" id="A0A1Y3TWE6"/>
<keyword evidence="4" id="KW-0804">Transcription</keyword>
<keyword evidence="2" id="KW-0805">Transcription regulation</keyword>
<dbReference type="RefSeq" id="WP_087990026.1">
    <property type="nucleotide sequence ID" value="NZ_NFHM01000027.1"/>
</dbReference>
<dbReference type="GO" id="GO:0045892">
    <property type="term" value="P:negative regulation of DNA-templated transcription"/>
    <property type="evidence" value="ECO:0007669"/>
    <property type="project" value="InterPro"/>
</dbReference>
<dbReference type="InterPro" id="IPR036388">
    <property type="entry name" value="WH-like_DNA-bd_sf"/>
</dbReference>
<evidence type="ECO:0008006" key="7">
    <source>
        <dbReference type="Google" id="ProtNLM"/>
    </source>
</evidence>
<evidence type="ECO:0000313" key="5">
    <source>
        <dbReference type="EMBL" id="OUN40886.1"/>
    </source>
</evidence>